<evidence type="ECO:0000313" key="3">
    <source>
        <dbReference type="Proteomes" id="UP000012101"/>
    </source>
</evidence>
<keyword evidence="1" id="KW-0472">Membrane</keyword>
<reference evidence="2 3" key="1">
    <citation type="submission" date="2013-01" db="EMBL/GenBank/DDBJ databases">
        <authorList>
            <person name="Harkins D.M."/>
            <person name="Durkin A.S."/>
            <person name="Brinkac L.M."/>
            <person name="Haft D.H."/>
            <person name="Selengut J.D."/>
            <person name="Sanka R."/>
            <person name="DePew J."/>
            <person name="Purushe J."/>
            <person name="Hospenthal D.R."/>
            <person name="Murray C.K."/>
            <person name="Pimentel G."/>
            <person name="Wasfy M."/>
            <person name="Vinetz J.M."/>
            <person name="Sutton G.G."/>
            <person name="Nierman W.C."/>
            <person name="Fouts D.E."/>
        </authorList>
    </citation>
    <scope>NUCLEOTIDE SEQUENCE [LARGE SCALE GENOMIC DNA]</scope>
    <source>
        <strain evidence="2 3">2006001855</strain>
    </source>
</reference>
<dbReference type="AlphaFoldDB" id="M6FMF6"/>
<gene>
    <name evidence="2" type="ORF">LEP1GSC038_3063</name>
</gene>
<dbReference type="EMBL" id="AFJM02000055">
    <property type="protein sequence ID" value="EMM71309.1"/>
    <property type="molecule type" value="Genomic_DNA"/>
</dbReference>
<feature type="transmembrane region" description="Helical" evidence="1">
    <location>
        <begin position="12"/>
        <end position="29"/>
    </location>
</feature>
<organism evidence="2 3">
    <name type="scientific">Leptospira weilii str. 2006001855</name>
    <dbReference type="NCBI Taxonomy" id="996804"/>
    <lineage>
        <taxon>Bacteria</taxon>
        <taxon>Pseudomonadati</taxon>
        <taxon>Spirochaetota</taxon>
        <taxon>Spirochaetia</taxon>
        <taxon>Leptospirales</taxon>
        <taxon>Leptospiraceae</taxon>
        <taxon>Leptospira</taxon>
    </lineage>
</organism>
<keyword evidence="1" id="KW-1133">Transmembrane helix</keyword>
<keyword evidence="1" id="KW-0812">Transmembrane</keyword>
<sequence length="146" mass="17288">MRTKLFVDGIPIVFYGSSSHFSFVFIFEGKRRIDKRESRFWPRRNLADFGILESSFFRDKKHGLQMISDFDLSIGKSYDYGPTGCTILPMFSIRKHILLERMKMAPKINERFLQRYRSAYKIAPNPELLAFFEEDLNILNFETNLL</sequence>
<name>M6FMF6_9LEPT</name>
<evidence type="ECO:0000256" key="1">
    <source>
        <dbReference type="SAM" id="Phobius"/>
    </source>
</evidence>
<comment type="caution">
    <text evidence="2">The sequence shown here is derived from an EMBL/GenBank/DDBJ whole genome shotgun (WGS) entry which is preliminary data.</text>
</comment>
<protein>
    <submittedName>
        <fullName evidence="2">Uncharacterized protein</fullName>
    </submittedName>
</protein>
<proteinExistence type="predicted"/>
<accession>M6FMF6</accession>
<dbReference type="Proteomes" id="UP000012101">
    <property type="component" value="Unassembled WGS sequence"/>
</dbReference>
<evidence type="ECO:0000313" key="2">
    <source>
        <dbReference type="EMBL" id="EMM71309.1"/>
    </source>
</evidence>